<evidence type="ECO:0000256" key="3">
    <source>
        <dbReference type="ARBA" id="ARBA00007972"/>
    </source>
</evidence>
<dbReference type="InterPro" id="IPR036545">
    <property type="entry name" value="Cyt_c_oxidase_su5A/6_sf"/>
</dbReference>
<dbReference type="PANTHER" id="PTHR14200:SF11">
    <property type="entry name" value="CYTOCHROME C OXIDASE SUBUNIT 5A, MITOCHONDRIAL"/>
    <property type="match status" value="1"/>
</dbReference>
<evidence type="ECO:0000256" key="5">
    <source>
        <dbReference type="ARBA" id="ARBA00022617"/>
    </source>
</evidence>
<evidence type="ECO:0000256" key="9">
    <source>
        <dbReference type="ARBA" id="ARBA00023004"/>
    </source>
</evidence>
<keyword evidence="7 13" id="KW-0999">Mitochondrion inner membrane</keyword>
<dbReference type="OrthoDB" id="5778907at2759"/>
<keyword evidence="15" id="KW-1185">Reference proteome</keyword>
<dbReference type="SUPFAM" id="SSF48479">
    <property type="entry name" value="Cytochrome c oxidase subunit E"/>
    <property type="match status" value="1"/>
</dbReference>
<evidence type="ECO:0000256" key="10">
    <source>
        <dbReference type="ARBA" id="ARBA00023128"/>
    </source>
</evidence>
<accession>A0A0N4VJ53</accession>
<dbReference type="GO" id="GO:0046872">
    <property type="term" value="F:metal ion binding"/>
    <property type="evidence" value="ECO:0007669"/>
    <property type="project" value="UniProtKB-UniRule"/>
</dbReference>
<dbReference type="GO" id="GO:0005743">
    <property type="term" value="C:mitochondrial inner membrane"/>
    <property type="evidence" value="ECO:0007669"/>
    <property type="project" value="UniProtKB-SubCell"/>
</dbReference>
<evidence type="ECO:0000256" key="2">
    <source>
        <dbReference type="ARBA" id="ARBA00004673"/>
    </source>
</evidence>
<evidence type="ECO:0000256" key="1">
    <source>
        <dbReference type="ARBA" id="ARBA00004443"/>
    </source>
</evidence>
<evidence type="ECO:0000313" key="15">
    <source>
        <dbReference type="Proteomes" id="UP000274131"/>
    </source>
</evidence>
<evidence type="ECO:0000313" key="16">
    <source>
        <dbReference type="WBParaSite" id="EVEC_0001087401-mRNA-1"/>
    </source>
</evidence>
<proteinExistence type="inferred from homology"/>
<organism evidence="16">
    <name type="scientific">Enterobius vermicularis</name>
    <name type="common">Human pinworm</name>
    <dbReference type="NCBI Taxonomy" id="51028"/>
    <lineage>
        <taxon>Eukaryota</taxon>
        <taxon>Metazoa</taxon>
        <taxon>Ecdysozoa</taxon>
        <taxon>Nematoda</taxon>
        <taxon>Chromadorea</taxon>
        <taxon>Rhabditida</taxon>
        <taxon>Spirurina</taxon>
        <taxon>Oxyuridomorpha</taxon>
        <taxon>Oxyuroidea</taxon>
        <taxon>Oxyuridae</taxon>
        <taxon>Enterobius</taxon>
    </lineage>
</organism>
<dbReference type="InterPro" id="IPR003204">
    <property type="entry name" value="Cyt_c_oxidase_su5A/6"/>
</dbReference>
<dbReference type="GO" id="GO:0006123">
    <property type="term" value="P:mitochondrial electron transport, cytochrome c to oxygen"/>
    <property type="evidence" value="ECO:0007669"/>
    <property type="project" value="UniProtKB-UniRule"/>
</dbReference>
<name>A0A0N4VJ53_ENTVE</name>
<evidence type="ECO:0000256" key="6">
    <source>
        <dbReference type="ARBA" id="ARBA00022723"/>
    </source>
</evidence>
<evidence type="ECO:0000256" key="11">
    <source>
        <dbReference type="ARBA" id="ARBA00023136"/>
    </source>
</evidence>
<dbReference type="UniPathway" id="UPA00705"/>
<keyword evidence="8 13" id="KW-0809">Transit peptide</keyword>
<dbReference type="AlphaFoldDB" id="A0A0N4VJ53"/>
<keyword evidence="9 13" id="KW-0408">Iron</keyword>
<comment type="subunit">
    <text evidence="13">Component of the cytochrome c oxidase (complex IV, CIV), a multisubunit enzyme composed of a catalytic core of 3 subunits and several supernumerary subunits. The complex exists as a monomer or a dimer and forms supercomplexes (SCs) in the inner mitochondrial membrane with ubiquinol-cytochrome c oxidoreductase (cytochrome b-c1 complex, complex III, CIII).</text>
</comment>
<evidence type="ECO:0000256" key="13">
    <source>
        <dbReference type="RuleBase" id="RU368103"/>
    </source>
</evidence>
<comment type="similarity">
    <text evidence="3 13">Belongs to the cytochrome c oxidase subunit 5A family.</text>
</comment>
<dbReference type="Pfam" id="PF02284">
    <property type="entry name" value="COX5A"/>
    <property type="match status" value="1"/>
</dbReference>
<dbReference type="CDD" id="cd00923">
    <property type="entry name" value="Cyt_c_Oxidase_Va"/>
    <property type="match status" value="1"/>
</dbReference>
<keyword evidence="6 13" id="KW-0479">Metal-binding</keyword>
<evidence type="ECO:0000256" key="4">
    <source>
        <dbReference type="ARBA" id="ARBA00021968"/>
    </source>
</evidence>
<dbReference type="GO" id="GO:0045277">
    <property type="term" value="C:respiratory chain complex IV"/>
    <property type="evidence" value="ECO:0007669"/>
    <property type="project" value="UniProtKB-UniRule"/>
</dbReference>
<protein>
    <recommendedName>
        <fullName evidence="4 13">Cytochrome c oxidase subunit 5A, mitochondrial</fullName>
    </recommendedName>
    <alternativeName>
        <fullName evidence="12 13">Cytochrome c oxidase polypeptide Va</fullName>
    </alternativeName>
</protein>
<dbReference type="FunFam" id="1.25.40.40:FF:000001">
    <property type="entry name" value="Cytochrome c oxidase subunit VI"/>
    <property type="match status" value="1"/>
</dbReference>
<reference evidence="16" key="1">
    <citation type="submission" date="2017-02" db="UniProtKB">
        <authorList>
            <consortium name="WormBaseParasite"/>
        </authorList>
    </citation>
    <scope>IDENTIFICATION</scope>
</reference>
<comment type="pathway">
    <text evidence="2 13">Energy metabolism; oxidative phosphorylation.</text>
</comment>
<dbReference type="EMBL" id="UXUI01010628">
    <property type="protein sequence ID" value="VDD95448.1"/>
    <property type="molecule type" value="Genomic_DNA"/>
</dbReference>
<evidence type="ECO:0000256" key="8">
    <source>
        <dbReference type="ARBA" id="ARBA00022946"/>
    </source>
</evidence>
<dbReference type="Proteomes" id="UP000274131">
    <property type="component" value="Unassembled WGS sequence"/>
</dbReference>
<evidence type="ECO:0000256" key="12">
    <source>
        <dbReference type="ARBA" id="ARBA00031049"/>
    </source>
</evidence>
<gene>
    <name evidence="14" type="ORF">EVEC_LOCUS10199</name>
</gene>
<dbReference type="WBParaSite" id="EVEC_0001087401-mRNA-1">
    <property type="protein sequence ID" value="EVEC_0001087401-mRNA-1"/>
    <property type="gene ID" value="EVEC_0001087401"/>
</dbReference>
<dbReference type="STRING" id="51028.A0A0N4VJ53"/>
<dbReference type="Gene3D" id="1.25.40.40">
    <property type="entry name" value="Cytochrome c oxidase, subunit Va/VI"/>
    <property type="match status" value="1"/>
</dbReference>
<evidence type="ECO:0000313" key="14">
    <source>
        <dbReference type="EMBL" id="VDD95448.1"/>
    </source>
</evidence>
<keyword evidence="11 13" id="KW-0472">Membrane</keyword>
<dbReference type="PANTHER" id="PTHR14200">
    <property type="entry name" value="CYTOCHROME C OXIDASE POLYPEPTIDE"/>
    <property type="match status" value="1"/>
</dbReference>
<keyword evidence="10 13" id="KW-0496">Mitochondrion</keyword>
<comment type="subcellular location">
    <subcellularLocation>
        <location evidence="1 13">Mitochondrion inner membrane</location>
        <topology evidence="1 13">Peripheral membrane protein</topology>
        <orientation evidence="1 13">Matrix side</orientation>
    </subcellularLocation>
</comment>
<comment type="function">
    <text evidence="13">Component of the cytochrome c oxidase, the last enzyme in the mitochondrial electron transport chain which drives oxidative phosphorylation. The respiratory chain contains 3 multisubunit complexes succinate dehydrogenase (complex II, CII), ubiquinol-cytochrome c oxidoreductase (cytochrome b-c1 complex, complex III, CIII) and cytochrome c oxidase (complex IV, CIV), that cooperate to transfer electrons derived from NADH and succinate to molecular oxygen, creating an electrochemical gradient over the inner membrane that drives transmembrane transport and the ATP synthase. Cytochrome c oxidase is the component of the respiratory chain that catalyzes the reduction of oxygen to water. Electrons originating from reduced cytochrome c in the intermembrane space (IMS) are transferred via the dinuclear copper A center (CU(A)) of subunit 2 and heme A of subunit 1 to the active site in subunit 1, a binuclear center (BNC) formed by heme A3 and copper B (CU(B)). The BNC reduces molecular oxygen to 2 water molecules using 4 electrons from cytochrome c in the IMS and 4 protons from the mitochondrial matrix.</text>
</comment>
<evidence type="ECO:0000256" key="7">
    <source>
        <dbReference type="ARBA" id="ARBA00022792"/>
    </source>
</evidence>
<sequence length="178" mass="20905">MLSSFALRIAPVLPRSSVCFRRIATTSPVCGNGILQRGKENWPPEKFDKYFIDFFNRPEIDGWEIRQGLTELNHYDLVPEPEVVKAALQACRRVNDFALCVRLLEGVKIKCGWKKNRELVYGYIVKELEPFLKELGISTPEELGFDEPEYFIPQAEWWWEKSWYKDYGFDKKLGYENV</sequence>
<keyword evidence="5 13" id="KW-0349">Heme</keyword>
<reference evidence="14 15" key="2">
    <citation type="submission" date="2018-10" db="EMBL/GenBank/DDBJ databases">
        <authorList>
            <consortium name="Pathogen Informatics"/>
        </authorList>
    </citation>
    <scope>NUCLEOTIDE SEQUENCE [LARGE SCALE GENOMIC DNA]</scope>
</reference>